<evidence type="ECO:0000313" key="5">
    <source>
        <dbReference type="Proteomes" id="UP001519460"/>
    </source>
</evidence>
<feature type="compositionally biased region" description="Polar residues" evidence="2">
    <location>
        <begin position="36"/>
        <end position="62"/>
    </location>
</feature>
<evidence type="ECO:0000256" key="2">
    <source>
        <dbReference type="SAM" id="MobiDB-lite"/>
    </source>
</evidence>
<keyword evidence="5" id="KW-1185">Reference proteome</keyword>
<keyword evidence="3" id="KW-0812">Transmembrane</keyword>
<protein>
    <submittedName>
        <fullName evidence="4">Uncharacterized protein</fullName>
    </submittedName>
</protein>
<evidence type="ECO:0000256" key="3">
    <source>
        <dbReference type="SAM" id="Phobius"/>
    </source>
</evidence>
<feature type="region of interest" description="Disordered" evidence="2">
    <location>
        <begin position="212"/>
        <end position="241"/>
    </location>
</feature>
<dbReference type="AlphaFoldDB" id="A0ABD0LAS4"/>
<feature type="transmembrane region" description="Helical" evidence="3">
    <location>
        <begin position="177"/>
        <end position="203"/>
    </location>
</feature>
<feature type="compositionally biased region" description="Basic and acidic residues" evidence="2">
    <location>
        <begin position="212"/>
        <end position="223"/>
    </location>
</feature>
<feature type="compositionally biased region" description="Polar residues" evidence="2">
    <location>
        <begin position="1"/>
        <end position="28"/>
    </location>
</feature>
<sequence length="241" mass="25536">VPTTPVDITTESPLTSGQTTAMETTSSPVPGDTSPDPVTSTLRGTTGEQPSTDNIHTTVSGRTTTDAQTQTTVTTASSSHTQHTTTSQIYQGEGTTVKSGDGTVKSSTTIVSGKGGECVCNCKSKLLANLTLEERQQQAEDQAEQLKKDLAVDKAQLSSTIRKVTSAPDHRPSATGIGYVGIVFLVLSFGAIVVMDITGYFHIMHAPAKDIKDTKKPVPRHSDACSVNGHQEHTKKRQDIE</sequence>
<name>A0ABD0LAS4_9CAEN</name>
<feature type="coiled-coil region" evidence="1">
    <location>
        <begin position="129"/>
        <end position="156"/>
    </location>
</feature>
<feature type="non-terminal residue" evidence="4">
    <location>
        <position position="1"/>
    </location>
</feature>
<accession>A0ABD0LAS4</accession>
<feature type="compositionally biased region" description="Low complexity" evidence="2">
    <location>
        <begin position="63"/>
        <end position="88"/>
    </location>
</feature>
<keyword evidence="1" id="KW-0175">Coiled coil</keyword>
<comment type="caution">
    <text evidence="4">The sequence shown here is derived from an EMBL/GenBank/DDBJ whole genome shotgun (WGS) entry which is preliminary data.</text>
</comment>
<organism evidence="4 5">
    <name type="scientific">Batillaria attramentaria</name>
    <dbReference type="NCBI Taxonomy" id="370345"/>
    <lineage>
        <taxon>Eukaryota</taxon>
        <taxon>Metazoa</taxon>
        <taxon>Spiralia</taxon>
        <taxon>Lophotrochozoa</taxon>
        <taxon>Mollusca</taxon>
        <taxon>Gastropoda</taxon>
        <taxon>Caenogastropoda</taxon>
        <taxon>Sorbeoconcha</taxon>
        <taxon>Cerithioidea</taxon>
        <taxon>Batillariidae</taxon>
        <taxon>Batillaria</taxon>
    </lineage>
</organism>
<gene>
    <name evidence="4" type="ORF">BaRGS_00012211</name>
</gene>
<reference evidence="4 5" key="1">
    <citation type="journal article" date="2023" name="Sci. Data">
        <title>Genome assembly of the Korean intertidal mud-creeper Batillaria attramentaria.</title>
        <authorList>
            <person name="Patra A.K."/>
            <person name="Ho P.T."/>
            <person name="Jun S."/>
            <person name="Lee S.J."/>
            <person name="Kim Y."/>
            <person name="Won Y.J."/>
        </authorList>
    </citation>
    <scope>NUCLEOTIDE SEQUENCE [LARGE SCALE GENOMIC DNA]</scope>
    <source>
        <strain evidence="4">Wonlab-2016</strain>
    </source>
</reference>
<dbReference type="EMBL" id="JACVVK020000066">
    <property type="protein sequence ID" value="KAK7496559.1"/>
    <property type="molecule type" value="Genomic_DNA"/>
</dbReference>
<feature type="region of interest" description="Disordered" evidence="2">
    <location>
        <begin position="1"/>
        <end position="103"/>
    </location>
</feature>
<evidence type="ECO:0000313" key="4">
    <source>
        <dbReference type="EMBL" id="KAK7496559.1"/>
    </source>
</evidence>
<feature type="compositionally biased region" description="Polar residues" evidence="2">
    <location>
        <begin position="89"/>
        <end position="103"/>
    </location>
</feature>
<evidence type="ECO:0000256" key="1">
    <source>
        <dbReference type="SAM" id="Coils"/>
    </source>
</evidence>
<keyword evidence="3" id="KW-0472">Membrane</keyword>
<dbReference type="Proteomes" id="UP001519460">
    <property type="component" value="Unassembled WGS sequence"/>
</dbReference>
<proteinExistence type="predicted"/>
<keyword evidence="3" id="KW-1133">Transmembrane helix</keyword>